<protein>
    <submittedName>
        <fullName evidence="2">Uncharacterized protein</fullName>
    </submittedName>
</protein>
<evidence type="ECO:0000313" key="2">
    <source>
        <dbReference type="EMBL" id="KAK9025662.1"/>
    </source>
</evidence>
<sequence>MECNPPSGSVVDMERSSGQQATPVVDAELRAFSSGKAAGRCKVTDVGPGFDMCHIGSLKVGEMKELEFDNANGGYKG</sequence>
<evidence type="ECO:0000256" key="1">
    <source>
        <dbReference type="SAM" id="MobiDB-lite"/>
    </source>
</evidence>
<dbReference type="Proteomes" id="UP001396334">
    <property type="component" value="Unassembled WGS sequence"/>
</dbReference>
<accession>A0ABR2SK76</accession>
<feature type="region of interest" description="Disordered" evidence="1">
    <location>
        <begin position="1"/>
        <end position="21"/>
    </location>
</feature>
<reference evidence="2 3" key="1">
    <citation type="journal article" date="2024" name="G3 (Bethesda)">
        <title>Genome assembly of Hibiscus sabdariffa L. provides insights into metabolisms of medicinal natural products.</title>
        <authorList>
            <person name="Kim T."/>
        </authorList>
    </citation>
    <scope>NUCLEOTIDE SEQUENCE [LARGE SCALE GENOMIC DNA]</scope>
    <source>
        <strain evidence="2">TK-2024</strain>
        <tissue evidence="2">Old leaves</tissue>
    </source>
</reference>
<proteinExistence type="predicted"/>
<name>A0ABR2SK76_9ROSI</name>
<gene>
    <name evidence="2" type="ORF">V6N11_038521</name>
</gene>
<dbReference type="EMBL" id="JBBPBN010000013">
    <property type="protein sequence ID" value="KAK9025662.1"/>
    <property type="molecule type" value="Genomic_DNA"/>
</dbReference>
<comment type="caution">
    <text evidence="2">The sequence shown here is derived from an EMBL/GenBank/DDBJ whole genome shotgun (WGS) entry which is preliminary data.</text>
</comment>
<organism evidence="2 3">
    <name type="scientific">Hibiscus sabdariffa</name>
    <name type="common">roselle</name>
    <dbReference type="NCBI Taxonomy" id="183260"/>
    <lineage>
        <taxon>Eukaryota</taxon>
        <taxon>Viridiplantae</taxon>
        <taxon>Streptophyta</taxon>
        <taxon>Embryophyta</taxon>
        <taxon>Tracheophyta</taxon>
        <taxon>Spermatophyta</taxon>
        <taxon>Magnoliopsida</taxon>
        <taxon>eudicotyledons</taxon>
        <taxon>Gunneridae</taxon>
        <taxon>Pentapetalae</taxon>
        <taxon>rosids</taxon>
        <taxon>malvids</taxon>
        <taxon>Malvales</taxon>
        <taxon>Malvaceae</taxon>
        <taxon>Malvoideae</taxon>
        <taxon>Hibiscus</taxon>
    </lineage>
</organism>
<evidence type="ECO:0000313" key="3">
    <source>
        <dbReference type="Proteomes" id="UP001396334"/>
    </source>
</evidence>
<keyword evidence="3" id="KW-1185">Reference proteome</keyword>